<evidence type="ECO:0000256" key="7">
    <source>
        <dbReference type="ARBA" id="ARBA00023136"/>
    </source>
</evidence>
<evidence type="ECO:0000256" key="4">
    <source>
        <dbReference type="ARBA" id="ARBA00022741"/>
    </source>
</evidence>
<dbReference type="PANTHER" id="PTHR43553">
    <property type="entry name" value="HEAVY METAL TRANSPORTER"/>
    <property type="match status" value="1"/>
</dbReference>
<accession>Q0YRE3</accession>
<keyword evidence="4" id="KW-0547">Nucleotide-binding</keyword>
<dbReference type="GO" id="GO:0043190">
    <property type="term" value="C:ATP-binding cassette (ABC) transporter complex"/>
    <property type="evidence" value="ECO:0007669"/>
    <property type="project" value="TreeGrafter"/>
</dbReference>
<keyword evidence="5" id="KW-0067">ATP-binding</keyword>
<evidence type="ECO:0000313" key="12">
    <source>
        <dbReference type="Proteomes" id="UP000004162"/>
    </source>
</evidence>
<evidence type="ECO:0000259" key="10">
    <source>
        <dbReference type="PROSITE" id="PS50929"/>
    </source>
</evidence>
<dbReference type="EMBL" id="AASE01000011">
    <property type="protein sequence ID" value="EAT58853.1"/>
    <property type="molecule type" value="Genomic_DNA"/>
</dbReference>
<dbReference type="Gene3D" id="1.20.1560.10">
    <property type="entry name" value="ABC transporter type 1, transmembrane domain"/>
    <property type="match status" value="1"/>
</dbReference>
<sequence>MRLYKAVLREIPENLKPLLLMNILSAVATMSLVALVSTAAREGGTGQISGRLMLMFAITVTLYHVTHIYTLVTASKDTERLIHKLRIGLFDLIRRTDLVTIEKIGHATLQGVLTQDTQILAEVLPMVVIGFQQAVMLLFLAAYLAWLSPVACILAFGLAGLTVAIRFSRVRALRTMMQRADEAEKRVFDGLTELLHGFKEIRMNALRADDVTRTLAAASRESCRESSLLKAQWGRNYAVIEAMLFSLVGLMVFVVPLWVAGFHAVILPTTIAVLFISGPVSTVSFVTPLVTKAEMALENIEKIKAQLFSAAKTAASEESELLEQAPLSIALSRAELSFRDGKGAPLFKVGPLNAEFRAGEITMITGGNGSGKSTLLRLLTGLIPLDSGFLLADHAELRIGQMQDYRNQFSAIFSDFHLSRRLASIEEPDQEKIRLMLERFGMQEKVSVVNGSFSTIDLSSGQRKRLALIVAELEDKPIIVLDEWAADQDPHFRRIFYEELLPDMKTRGKIIIAVTHDDRWFHLADRMYRMNEGQIEETNRATVI</sequence>
<keyword evidence="3 8" id="KW-0812">Transmembrane</keyword>
<proteinExistence type="predicted"/>
<organism evidence="11 12">
    <name type="scientific">Chlorobium ferrooxidans DSM 13031</name>
    <dbReference type="NCBI Taxonomy" id="377431"/>
    <lineage>
        <taxon>Bacteria</taxon>
        <taxon>Pseudomonadati</taxon>
        <taxon>Chlorobiota</taxon>
        <taxon>Chlorobiia</taxon>
        <taxon>Chlorobiales</taxon>
        <taxon>Chlorobiaceae</taxon>
        <taxon>Chlorobium/Pelodictyon group</taxon>
        <taxon>Chlorobium</taxon>
    </lineage>
</organism>
<protein>
    <submittedName>
        <fullName evidence="11">Cyclic peptide transporter</fullName>
    </submittedName>
</protein>
<dbReference type="GO" id="GO:0015833">
    <property type="term" value="P:peptide transport"/>
    <property type="evidence" value="ECO:0007669"/>
    <property type="project" value="InterPro"/>
</dbReference>
<dbReference type="PROSITE" id="PS50929">
    <property type="entry name" value="ABC_TM1F"/>
    <property type="match status" value="1"/>
</dbReference>
<feature type="domain" description="ABC transmembrane type-1" evidence="10">
    <location>
        <begin position="18"/>
        <end position="292"/>
    </location>
</feature>
<feature type="transmembrane region" description="Helical" evidence="8">
    <location>
        <begin position="20"/>
        <end position="40"/>
    </location>
</feature>
<reference evidence="11 12" key="1">
    <citation type="submission" date="2006-07" db="EMBL/GenBank/DDBJ databases">
        <title>Annotation of the draft genome assembly of Chlorobium ferroxidans DSM 13031.</title>
        <authorList>
            <consortium name="US DOE Joint Genome Institute (JGI-ORNL)"/>
            <person name="Larimer F."/>
            <person name="Land M."/>
            <person name="Hauser L."/>
        </authorList>
    </citation>
    <scope>NUCLEOTIDE SEQUENCE [LARGE SCALE GENOMIC DNA]</scope>
    <source>
        <strain evidence="11 12">DSM 13031</strain>
    </source>
</reference>
<feature type="transmembrane region" description="Helical" evidence="8">
    <location>
        <begin position="265"/>
        <end position="290"/>
    </location>
</feature>
<evidence type="ECO:0000256" key="2">
    <source>
        <dbReference type="ARBA" id="ARBA00022448"/>
    </source>
</evidence>
<dbReference type="InterPro" id="IPR036640">
    <property type="entry name" value="ABC1_TM_sf"/>
</dbReference>
<name>Q0YRE3_9CHLB</name>
<feature type="transmembrane region" description="Helical" evidence="8">
    <location>
        <begin position="52"/>
        <end position="72"/>
    </location>
</feature>
<evidence type="ECO:0000259" key="9">
    <source>
        <dbReference type="PROSITE" id="PS50893"/>
    </source>
</evidence>
<dbReference type="OrthoDB" id="846150at2"/>
<feature type="transmembrane region" description="Helical" evidence="8">
    <location>
        <begin position="146"/>
        <end position="167"/>
    </location>
</feature>
<dbReference type="InterPro" id="IPR003439">
    <property type="entry name" value="ABC_transporter-like_ATP-bd"/>
</dbReference>
<dbReference type="InterPro" id="IPR050095">
    <property type="entry name" value="ECF_ABC_transporter_ATP-bd"/>
</dbReference>
<comment type="subcellular location">
    <subcellularLocation>
        <location evidence="1">Cell membrane</location>
        <topology evidence="1">Multi-pass membrane protein</topology>
    </subcellularLocation>
</comment>
<dbReference type="SMART" id="SM00382">
    <property type="entry name" value="AAA"/>
    <property type="match status" value="1"/>
</dbReference>
<dbReference type="InterPro" id="IPR011527">
    <property type="entry name" value="ABC1_TM_dom"/>
</dbReference>
<keyword evidence="12" id="KW-1185">Reference proteome</keyword>
<dbReference type="GO" id="GO:0140359">
    <property type="term" value="F:ABC-type transporter activity"/>
    <property type="evidence" value="ECO:0007669"/>
    <property type="project" value="InterPro"/>
</dbReference>
<dbReference type="SUPFAM" id="SSF90123">
    <property type="entry name" value="ABC transporter transmembrane region"/>
    <property type="match status" value="1"/>
</dbReference>
<dbReference type="NCBIfam" id="TIGR01194">
    <property type="entry name" value="cyc_pep_trnsptr"/>
    <property type="match status" value="1"/>
</dbReference>
<feature type="transmembrane region" description="Helical" evidence="8">
    <location>
        <begin position="119"/>
        <end position="140"/>
    </location>
</feature>
<dbReference type="Gene3D" id="3.40.50.300">
    <property type="entry name" value="P-loop containing nucleotide triphosphate hydrolases"/>
    <property type="match status" value="1"/>
</dbReference>
<evidence type="ECO:0000256" key="6">
    <source>
        <dbReference type="ARBA" id="ARBA00022989"/>
    </source>
</evidence>
<feature type="domain" description="ABC transporter" evidence="9">
    <location>
        <begin position="331"/>
        <end position="544"/>
    </location>
</feature>
<dbReference type="GO" id="GO:0005524">
    <property type="term" value="F:ATP binding"/>
    <property type="evidence" value="ECO:0007669"/>
    <property type="project" value="UniProtKB-KW"/>
</dbReference>
<keyword evidence="2" id="KW-0813">Transport</keyword>
<dbReference type="SUPFAM" id="SSF52540">
    <property type="entry name" value="P-loop containing nucleoside triphosphate hydrolases"/>
    <property type="match status" value="1"/>
</dbReference>
<dbReference type="InterPro" id="IPR005898">
    <property type="entry name" value="Cyc_pep_transpt_SyrD/YojI"/>
</dbReference>
<dbReference type="PROSITE" id="PS50893">
    <property type="entry name" value="ABC_TRANSPORTER_2"/>
    <property type="match status" value="1"/>
</dbReference>
<dbReference type="InterPro" id="IPR003593">
    <property type="entry name" value="AAA+_ATPase"/>
</dbReference>
<dbReference type="GO" id="GO:0016887">
    <property type="term" value="F:ATP hydrolysis activity"/>
    <property type="evidence" value="ECO:0007669"/>
    <property type="project" value="InterPro"/>
</dbReference>
<evidence type="ECO:0000256" key="8">
    <source>
        <dbReference type="SAM" id="Phobius"/>
    </source>
</evidence>
<comment type="caution">
    <text evidence="11">The sequence shown here is derived from an EMBL/GenBank/DDBJ whole genome shotgun (WGS) entry which is preliminary data.</text>
</comment>
<reference evidence="11 12" key="2">
    <citation type="submission" date="2006-07" db="EMBL/GenBank/DDBJ databases">
        <title>Sequencing of the draft genome and assembly of Chlorobium ferroxidans DSM 13031.</title>
        <authorList>
            <consortium name="US DOE Joint Genome Institute (JGI-PGF)"/>
            <person name="Copeland A."/>
            <person name="Lucas S."/>
            <person name="Lapidus A."/>
            <person name="Barry K."/>
            <person name="Glavina del Rio T."/>
            <person name="Dalin E."/>
            <person name="Tice H."/>
            <person name="Bruce D."/>
            <person name="Pitluck S."/>
            <person name="Richardson P."/>
        </authorList>
    </citation>
    <scope>NUCLEOTIDE SEQUENCE [LARGE SCALE GENOMIC DNA]</scope>
    <source>
        <strain evidence="11 12">DSM 13031</strain>
    </source>
</reference>
<feature type="transmembrane region" description="Helical" evidence="8">
    <location>
        <begin position="237"/>
        <end position="259"/>
    </location>
</feature>
<dbReference type="Pfam" id="PF00664">
    <property type="entry name" value="ABC_membrane"/>
    <property type="match status" value="1"/>
</dbReference>
<evidence type="ECO:0000256" key="1">
    <source>
        <dbReference type="ARBA" id="ARBA00004651"/>
    </source>
</evidence>
<dbReference type="GO" id="GO:1904680">
    <property type="term" value="F:peptide transmembrane transporter activity"/>
    <property type="evidence" value="ECO:0007669"/>
    <property type="project" value="InterPro"/>
</dbReference>
<dbReference type="Pfam" id="PF00005">
    <property type="entry name" value="ABC_tran"/>
    <property type="match status" value="1"/>
</dbReference>
<evidence type="ECO:0000256" key="5">
    <source>
        <dbReference type="ARBA" id="ARBA00022840"/>
    </source>
</evidence>
<gene>
    <name evidence="11" type="ORF">CferDRAFT_0891</name>
</gene>
<dbReference type="RefSeq" id="WP_006366478.1">
    <property type="nucleotide sequence ID" value="NZ_AASE01000011.1"/>
</dbReference>
<dbReference type="AlphaFoldDB" id="Q0YRE3"/>
<evidence type="ECO:0000256" key="3">
    <source>
        <dbReference type="ARBA" id="ARBA00022692"/>
    </source>
</evidence>
<evidence type="ECO:0000313" key="11">
    <source>
        <dbReference type="EMBL" id="EAT58853.1"/>
    </source>
</evidence>
<keyword evidence="7 8" id="KW-0472">Membrane</keyword>
<dbReference type="InterPro" id="IPR027417">
    <property type="entry name" value="P-loop_NTPase"/>
</dbReference>
<dbReference type="PANTHER" id="PTHR43553:SF11">
    <property type="entry name" value="ABC TRANSPORTER ATP-BINDING_PERMEASE PROTEIN YOJI"/>
    <property type="match status" value="1"/>
</dbReference>
<keyword evidence="6 8" id="KW-1133">Transmembrane helix</keyword>
<dbReference type="Proteomes" id="UP000004162">
    <property type="component" value="Unassembled WGS sequence"/>
</dbReference>